<dbReference type="CDD" id="cd06529">
    <property type="entry name" value="S24_LexA-like"/>
    <property type="match status" value="1"/>
</dbReference>
<dbReference type="SUPFAM" id="SSF51306">
    <property type="entry name" value="LexA/Signal peptidase"/>
    <property type="match status" value="1"/>
</dbReference>
<evidence type="ECO:0000259" key="1">
    <source>
        <dbReference type="Pfam" id="PF00717"/>
    </source>
</evidence>
<dbReference type="Pfam" id="PF00717">
    <property type="entry name" value="Peptidase_S24"/>
    <property type="match status" value="1"/>
</dbReference>
<dbReference type="InterPro" id="IPR015927">
    <property type="entry name" value="Peptidase_S24_S26A/B/C"/>
</dbReference>
<feature type="domain" description="Peptidase S24/S26A/S26B/S26C" evidence="1">
    <location>
        <begin position="162"/>
        <end position="245"/>
    </location>
</feature>
<evidence type="ECO:0000313" key="3">
    <source>
        <dbReference type="Proteomes" id="UP001202031"/>
    </source>
</evidence>
<dbReference type="Proteomes" id="UP001202031">
    <property type="component" value="Unassembled WGS sequence"/>
</dbReference>
<dbReference type="InterPro" id="IPR010982">
    <property type="entry name" value="Lambda_DNA-bd_dom_sf"/>
</dbReference>
<dbReference type="GeneID" id="84023555"/>
<dbReference type="Gene3D" id="1.10.260.40">
    <property type="entry name" value="lambda repressor-like DNA-binding domains"/>
    <property type="match status" value="1"/>
</dbReference>
<reference evidence="2 3" key="1">
    <citation type="submission" date="2022-03" db="EMBL/GenBank/DDBJ databases">
        <title>Taxonomic description of new species and reclassification of some bacterial strains.</title>
        <authorList>
            <person name="Ndongo S."/>
        </authorList>
    </citation>
    <scope>NUCLEOTIDE SEQUENCE [LARGE SCALE GENOMIC DNA]</scope>
    <source>
        <strain evidence="2 3">Marseille-P6666</strain>
    </source>
</reference>
<keyword evidence="3" id="KW-1185">Reference proteome</keyword>
<organism evidence="2 3">
    <name type="scientific">Akkermansia massiliensis</name>
    <dbReference type="NCBI Taxonomy" id="2927224"/>
    <lineage>
        <taxon>Bacteria</taxon>
        <taxon>Pseudomonadati</taxon>
        <taxon>Verrucomicrobiota</taxon>
        <taxon>Verrucomicrobiia</taxon>
        <taxon>Verrucomicrobiales</taxon>
        <taxon>Akkermansiaceae</taxon>
        <taxon>Akkermansia</taxon>
    </lineage>
</organism>
<evidence type="ECO:0000313" key="2">
    <source>
        <dbReference type="EMBL" id="MCL6657020.1"/>
    </source>
</evidence>
<dbReference type="EMBL" id="JAMGSI010000001">
    <property type="protein sequence ID" value="MCL6657020.1"/>
    <property type="molecule type" value="Genomic_DNA"/>
</dbReference>
<gene>
    <name evidence="2" type="ORF">M8N44_06760</name>
</gene>
<dbReference type="RefSeq" id="WP_215833357.1">
    <property type="nucleotide sequence ID" value="NZ_CP072027.1"/>
</dbReference>
<accession>A0ABT0R7Y6</accession>
<dbReference type="InterPro" id="IPR036286">
    <property type="entry name" value="LexA/Signal_pep-like_sf"/>
</dbReference>
<dbReference type="Gene3D" id="2.10.109.10">
    <property type="entry name" value="Umud Fragment, subunit A"/>
    <property type="match status" value="1"/>
</dbReference>
<name>A0ABT0R7Y6_9BACT</name>
<sequence length="266" mass="29755">MKQDLAEVKSWLKSQKKHYSWLAEQCHVSEGAVKNWFSKGHIPTAKFLFIQRLMNEVSGRNPISGITIDFTDEEWEAISKILASSKQTFIQFVNQALANAAQEYFQNAIKEKVVSLKQFSPVDSLPAVATINNQSYSLNVIGNIAAGGLQAGDTVPYAIKSTRPLGKNEYILRVEGKSMEPIIMDGSLVVMRKHTIPPIPKVGTIVEYYDERGVTLKKLVRKKNPETGKLEYTLHPLNPEFGDIEPMDGGKISGVYVETLDKWEKA</sequence>
<dbReference type="InterPro" id="IPR039418">
    <property type="entry name" value="LexA-like"/>
</dbReference>
<comment type="caution">
    <text evidence="2">The sequence shown here is derived from an EMBL/GenBank/DDBJ whole genome shotgun (WGS) entry which is preliminary data.</text>
</comment>
<proteinExistence type="predicted"/>
<protein>
    <submittedName>
        <fullName evidence="2">S24 family peptidase</fullName>
    </submittedName>
</protein>